<sequence length="462" mass="49905">MEDEVGESKDELTSIGSTSSPSLREATWTWGRVAAASFGGPAGQIAVMFRLLVEERGWVSERRFLHALNYTMLLPGPEAQQLAVYLGWLLHRTKGGFIAGWMFVLPGFVSILALSVLYVTYRELTVVTGLLFGLKAAVLVIVLAAVISLGRQVFENRAMVALAVAAFLGMYVFNIPFPIIIVAAGIIGYLGYRWAPDVFTVMTGHDSDTADAVISDVPESVSRPSRRQALRTLTIWLIVWFLPLLALVLVLGRDHVFVQEGLFFSLVSVVSFGGAYAALAYVAQEAVLTYEWLLPDEMLDGLGFAGTTPGPLIQVVQFVGFMGAYRNPGSLDPLVAGVIGSLVVTWVTFVPSFLWIFVGAPYIEYLRGRTSLTAALSAITAAVVGVIVNLGLWFAVNTLFESVYVFEGYGVRVLLPVVTSLNVAALGITLLAGVLLLRFNQSILRTIGAGIVTGVVYQVLLV</sequence>
<reference evidence="9 10" key="1">
    <citation type="submission" date="2020-07" db="EMBL/GenBank/DDBJ databases">
        <title>Gai3-2, isolated from salt lake.</title>
        <authorList>
            <person name="Cui H."/>
            <person name="Shi X."/>
        </authorList>
    </citation>
    <scope>NUCLEOTIDE SEQUENCE [LARGE SCALE GENOMIC DNA]</scope>
    <source>
        <strain evidence="9 10">Gai3-2</strain>
        <plasmid evidence="9 10">unnamed2</plasmid>
    </source>
</reference>
<evidence type="ECO:0000256" key="8">
    <source>
        <dbReference type="SAM" id="Phobius"/>
    </source>
</evidence>
<accession>A0A7D5L332</accession>
<dbReference type="KEGG" id="halg:HUG10_19580"/>
<evidence type="ECO:0000313" key="9">
    <source>
        <dbReference type="EMBL" id="QLG29963.1"/>
    </source>
</evidence>
<evidence type="ECO:0000256" key="7">
    <source>
        <dbReference type="SAM" id="MobiDB-lite"/>
    </source>
</evidence>
<feature type="transmembrane region" description="Helical" evidence="8">
    <location>
        <begin position="334"/>
        <end position="360"/>
    </location>
</feature>
<comment type="similarity">
    <text evidence="2">Belongs to the chromate ion transporter (CHR) (TC 2.A.51) family.</text>
</comment>
<keyword evidence="9" id="KW-0614">Plasmid</keyword>
<keyword evidence="4 8" id="KW-0812">Transmembrane</keyword>
<proteinExistence type="inferred from homology"/>
<feature type="transmembrane region" description="Helical" evidence="8">
    <location>
        <begin position="98"/>
        <end position="121"/>
    </location>
</feature>
<feature type="compositionally biased region" description="Basic and acidic residues" evidence="7">
    <location>
        <begin position="1"/>
        <end position="12"/>
    </location>
</feature>
<dbReference type="Proteomes" id="UP000509750">
    <property type="component" value="Plasmid unnamed2"/>
</dbReference>
<evidence type="ECO:0000256" key="2">
    <source>
        <dbReference type="ARBA" id="ARBA00005262"/>
    </source>
</evidence>
<organism evidence="9 10">
    <name type="scientific">Halorarum halophilum</name>
    <dbReference type="NCBI Taxonomy" id="2743090"/>
    <lineage>
        <taxon>Archaea</taxon>
        <taxon>Methanobacteriati</taxon>
        <taxon>Methanobacteriota</taxon>
        <taxon>Stenosarchaea group</taxon>
        <taxon>Halobacteria</taxon>
        <taxon>Halobacteriales</taxon>
        <taxon>Haloferacaceae</taxon>
        <taxon>Halorarum</taxon>
    </lineage>
</organism>
<dbReference type="OrthoDB" id="350929at2157"/>
<dbReference type="InterPro" id="IPR003370">
    <property type="entry name" value="Chromate_transpt"/>
</dbReference>
<dbReference type="Pfam" id="PF02417">
    <property type="entry name" value="Chromate_transp"/>
    <property type="match status" value="2"/>
</dbReference>
<feature type="transmembrane region" description="Helical" evidence="8">
    <location>
        <begin position="372"/>
        <end position="394"/>
    </location>
</feature>
<protein>
    <submittedName>
        <fullName evidence="9">Chromate efflux transporter</fullName>
    </submittedName>
</protein>
<feature type="transmembrane region" description="Helical" evidence="8">
    <location>
        <begin position="414"/>
        <end position="436"/>
    </location>
</feature>
<dbReference type="EMBL" id="CP058531">
    <property type="protein sequence ID" value="QLG29963.1"/>
    <property type="molecule type" value="Genomic_DNA"/>
</dbReference>
<dbReference type="GO" id="GO:0015109">
    <property type="term" value="F:chromate transmembrane transporter activity"/>
    <property type="evidence" value="ECO:0007669"/>
    <property type="project" value="InterPro"/>
</dbReference>
<dbReference type="InterPro" id="IPR014047">
    <property type="entry name" value="Chr_Tranpt_l_chain"/>
</dbReference>
<dbReference type="RefSeq" id="WP_179171537.1">
    <property type="nucleotide sequence ID" value="NZ_CP058531.1"/>
</dbReference>
<keyword evidence="3" id="KW-1003">Cell membrane</keyword>
<dbReference type="GeneID" id="56031083"/>
<dbReference type="GO" id="GO:0005886">
    <property type="term" value="C:plasma membrane"/>
    <property type="evidence" value="ECO:0007669"/>
    <property type="project" value="UniProtKB-SubCell"/>
</dbReference>
<name>A0A7D5L332_9EURY</name>
<comment type="subcellular location">
    <subcellularLocation>
        <location evidence="1">Cell membrane</location>
        <topology evidence="1">Multi-pass membrane protein</topology>
    </subcellularLocation>
</comment>
<feature type="transmembrane region" description="Helical" evidence="8">
    <location>
        <begin position="443"/>
        <end position="460"/>
    </location>
</feature>
<dbReference type="NCBIfam" id="TIGR00937">
    <property type="entry name" value="2A51"/>
    <property type="match status" value="1"/>
</dbReference>
<keyword evidence="5 8" id="KW-1133">Transmembrane helix</keyword>
<evidence type="ECO:0000256" key="5">
    <source>
        <dbReference type="ARBA" id="ARBA00022989"/>
    </source>
</evidence>
<dbReference type="PIRSF" id="PIRSF004810">
    <property type="entry name" value="ChrA"/>
    <property type="match status" value="1"/>
</dbReference>
<keyword evidence="10" id="KW-1185">Reference proteome</keyword>
<geneLocation type="plasmid" evidence="9 10">
    <name>unnamed2</name>
</geneLocation>
<feature type="transmembrane region" description="Helical" evidence="8">
    <location>
        <begin position="159"/>
        <end position="192"/>
    </location>
</feature>
<feature type="region of interest" description="Disordered" evidence="7">
    <location>
        <begin position="1"/>
        <end position="22"/>
    </location>
</feature>
<gene>
    <name evidence="9" type="primary">chrA</name>
    <name evidence="9" type="ORF">HUG10_19580</name>
</gene>
<dbReference type="PANTHER" id="PTHR33567:SF3">
    <property type="entry name" value="CHROMATE ION TRANSPORTER (EUROFUNG)"/>
    <property type="match status" value="1"/>
</dbReference>
<evidence type="ECO:0000256" key="3">
    <source>
        <dbReference type="ARBA" id="ARBA00022475"/>
    </source>
</evidence>
<evidence type="ECO:0000256" key="6">
    <source>
        <dbReference type="ARBA" id="ARBA00023136"/>
    </source>
</evidence>
<feature type="transmembrane region" description="Helical" evidence="8">
    <location>
        <begin position="233"/>
        <end position="251"/>
    </location>
</feature>
<feature type="transmembrane region" description="Helical" evidence="8">
    <location>
        <begin position="127"/>
        <end position="147"/>
    </location>
</feature>
<dbReference type="PANTHER" id="PTHR33567">
    <property type="entry name" value="CHROMATE ION TRANSPORTER (EUROFUNG)"/>
    <property type="match status" value="1"/>
</dbReference>
<evidence type="ECO:0000256" key="1">
    <source>
        <dbReference type="ARBA" id="ARBA00004651"/>
    </source>
</evidence>
<dbReference type="AlphaFoldDB" id="A0A7D5L332"/>
<feature type="transmembrane region" description="Helical" evidence="8">
    <location>
        <begin position="263"/>
        <end position="283"/>
    </location>
</feature>
<evidence type="ECO:0000313" key="10">
    <source>
        <dbReference type="Proteomes" id="UP000509750"/>
    </source>
</evidence>
<evidence type="ECO:0000256" key="4">
    <source>
        <dbReference type="ARBA" id="ARBA00022692"/>
    </source>
</evidence>
<keyword evidence="6 8" id="KW-0472">Membrane</keyword>